<sequence length="164" mass="18297">MLLNKILDQLHYTESQSDLTFFLTEIVHESVPATTGDINGLIDTVDTRNTTLVSQVETLSAEVKSLNAKVSSLESQLCCTAQSQGTKRSHDDHDVDNHEGERDKRSRVRRQDQVTDISQPTTSKSHTLTEKGKSTNAPKDFEFVVIITETTHDTTSPFHNLDKA</sequence>
<dbReference type="AlphaFoldDB" id="A0A2U1NIP9"/>
<feature type="region of interest" description="Disordered" evidence="1">
    <location>
        <begin position="81"/>
        <end position="135"/>
    </location>
</feature>
<name>A0A2U1NIP9_ARTAN</name>
<reference evidence="2 3" key="1">
    <citation type="journal article" date="2018" name="Mol. Plant">
        <title>The genome of Artemisia annua provides insight into the evolution of Asteraceae family and artemisinin biosynthesis.</title>
        <authorList>
            <person name="Shen Q."/>
            <person name="Zhang L."/>
            <person name="Liao Z."/>
            <person name="Wang S."/>
            <person name="Yan T."/>
            <person name="Shi P."/>
            <person name="Liu M."/>
            <person name="Fu X."/>
            <person name="Pan Q."/>
            <person name="Wang Y."/>
            <person name="Lv Z."/>
            <person name="Lu X."/>
            <person name="Zhang F."/>
            <person name="Jiang W."/>
            <person name="Ma Y."/>
            <person name="Chen M."/>
            <person name="Hao X."/>
            <person name="Li L."/>
            <person name="Tang Y."/>
            <person name="Lv G."/>
            <person name="Zhou Y."/>
            <person name="Sun X."/>
            <person name="Brodelius P.E."/>
            <person name="Rose J.K.C."/>
            <person name="Tang K."/>
        </authorList>
    </citation>
    <scope>NUCLEOTIDE SEQUENCE [LARGE SCALE GENOMIC DNA]</scope>
    <source>
        <strain evidence="3">cv. Huhao1</strain>
        <tissue evidence="2">Leaf</tissue>
    </source>
</reference>
<evidence type="ECO:0000256" key="1">
    <source>
        <dbReference type="SAM" id="MobiDB-lite"/>
    </source>
</evidence>
<accession>A0A2U1NIP9</accession>
<keyword evidence="3" id="KW-1185">Reference proteome</keyword>
<feature type="compositionally biased region" description="Polar residues" evidence="1">
    <location>
        <begin position="114"/>
        <end position="126"/>
    </location>
</feature>
<evidence type="ECO:0000313" key="2">
    <source>
        <dbReference type="EMBL" id="PWA73393.1"/>
    </source>
</evidence>
<proteinExistence type="predicted"/>
<gene>
    <name evidence="2" type="ORF">CTI12_AA261150</name>
</gene>
<dbReference type="Proteomes" id="UP000245207">
    <property type="component" value="Unassembled WGS sequence"/>
</dbReference>
<comment type="caution">
    <text evidence="2">The sequence shown here is derived from an EMBL/GenBank/DDBJ whole genome shotgun (WGS) entry which is preliminary data.</text>
</comment>
<feature type="compositionally biased region" description="Basic and acidic residues" evidence="1">
    <location>
        <begin position="88"/>
        <end position="113"/>
    </location>
</feature>
<dbReference type="EMBL" id="PKPP01002745">
    <property type="protein sequence ID" value="PWA73393.1"/>
    <property type="molecule type" value="Genomic_DNA"/>
</dbReference>
<organism evidence="2 3">
    <name type="scientific">Artemisia annua</name>
    <name type="common">Sweet wormwood</name>
    <dbReference type="NCBI Taxonomy" id="35608"/>
    <lineage>
        <taxon>Eukaryota</taxon>
        <taxon>Viridiplantae</taxon>
        <taxon>Streptophyta</taxon>
        <taxon>Embryophyta</taxon>
        <taxon>Tracheophyta</taxon>
        <taxon>Spermatophyta</taxon>
        <taxon>Magnoliopsida</taxon>
        <taxon>eudicotyledons</taxon>
        <taxon>Gunneridae</taxon>
        <taxon>Pentapetalae</taxon>
        <taxon>asterids</taxon>
        <taxon>campanulids</taxon>
        <taxon>Asterales</taxon>
        <taxon>Asteraceae</taxon>
        <taxon>Asteroideae</taxon>
        <taxon>Anthemideae</taxon>
        <taxon>Artemisiinae</taxon>
        <taxon>Artemisia</taxon>
    </lineage>
</organism>
<evidence type="ECO:0000313" key="3">
    <source>
        <dbReference type="Proteomes" id="UP000245207"/>
    </source>
</evidence>
<protein>
    <submittedName>
        <fullName evidence="2">Uncharacterized protein</fullName>
    </submittedName>
</protein>